<keyword evidence="8" id="KW-0624">Polysaccharide degradation</keyword>
<keyword evidence="6" id="KW-0119">Carbohydrate metabolism</keyword>
<dbReference type="RefSeq" id="WP_149767608.1">
    <property type="nucleotide sequence ID" value="NZ_VDFQ02000001.1"/>
</dbReference>
<accession>A0A5Q6S2V2</accession>
<keyword evidence="7 11" id="KW-0326">Glycosidase</keyword>
<feature type="binding site" evidence="10">
    <location>
        <position position="417"/>
    </location>
    <ligand>
        <name>substrate</name>
    </ligand>
</feature>
<feature type="active site" description="Proton donor" evidence="9">
    <location>
        <position position="176"/>
    </location>
</feature>
<dbReference type="PROSITE" id="PS00653">
    <property type="entry name" value="GLYCOSYL_HYDROL_F1_2"/>
    <property type="match status" value="1"/>
</dbReference>
<evidence type="ECO:0000256" key="5">
    <source>
        <dbReference type="ARBA" id="ARBA00023001"/>
    </source>
</evidence>
<dbReference type="GO" id="GO:0030245">
    <property type="term" value="P:cellulose catabolic process"/>
    <property type="evidence" value="ECO:0007669"/>
    <property type="project" value="UniProtKB-KW"/>
</dbReference>
<comment type="caution">
    <text evidence="12">The sequence shown here is derived from an EMBL/GenBank/DDBJ whole genome shotgun (WGS) entry which is preliminary data.</text>
</comment>
<dbReference type="OrthoDB" id="9765195at2"/>
<sequence length="474" mass="51488">MTELVTDPLTALASAFPRDFAFGAATAAYQIEGAVSADGRTPSIWDVFSAEPGRVHDGDTGEVACDHYNRVPSDVSLMRDLGLGAYRFSVSWPRIQPGGSGPANAAGVAFYDRLVDTLLENGIAPWATLYHWDLPIELERAGGWPSRDTAYRFAEYAGIVADALGDRLHGLITLNEPWCSAFLGYGNGVHAPGRRDGAAALAASHHLLLGHGLAAQSVRAAAPSVPFGITVNLYPTAAALPPSYDGPDRPAYDDAVRRIEGLSNRWFLDPLFGRGYPADVVEDVRATSGLDFVHDGDADIIAAPLDFLGINYYTRHIVAPSAYPGSSGVEFLSRGLPVTAMGWEVDPDGLYDIVRWVHETYPAVPIYLTENGSAYEDVVEHDGQVHDPERLAYLRDHLEAAARLIDDGVDVRGYFAWSLMDNFEWAYGYDKRFGLVHVDYATQRRTPKDSAVWYSALLEAHRSGTGQRSGIMGG</sequence>
<evidence type="ECO:0000313" key="13">
    <source>
        <dbReference type="Proteomes" id="UP000307768"/>
    </source>
</evidence>
<dbReference type="EMBL" id="VDFQ02000001">
    <property type="protein sequence ID" value="KAA1424630.1"/>
    <property type="molecule type" value="Genomic_DNA"/>
</dbReference>
<evidence type="ECO:0000256" key="6">
    <source>
        <dbReference type="ARBA" id="ARBA00023277"/>
    </source>
</evidence>
<comment type="similarity">
    <text evidence="2 11">Belongs to the glycosyl hydrolase 1 family.</text>
</comment>
<evidence type="ECO:0000256" key="8">
    <source>
        <dbReference type="ARBA" id="ARBA00023326"/>
    </source>
</evidence>
<proteinExistence type="inferred from homology"/>
<dbReference type="Proteomes" id="UP000307768">
    <property type="component" value="Unassembled WGS sequence"/>
</dbReference>
<dbReference type="GO" id="GO:0005829">
    <property type="term" value="C:cytosol"/>
    <property type="evidence" value="ECO:0007669"/>
    <property type="project" value="TreeGrafter"/>
</dbReference>
<feature type="binding site" evidence="10">
    <location>
        <begin position="424"/>
        <end position="425"/>
    </location>
    <ligand>
        <name>substrate</name>
    </ligand>
</feature>
<protein>
    <recommendedName>
        <fullName evidence="3 11">Beta-glucosidase</fullName>
        <ecNumber evidence="3 11">3.2.1.21</ecNumber>
    </recommendedName>
</protein>
<dbReference type="PRINTS" id="PR00131">
    <property type="entry name" value="GLHYDRLASE1"/>
</dbReference>
<dbReference type="PANTHER" id="PTHR10353">
    <property type="entry name" value="GLYCOSYL HYDROLASE"/>
    <property type="match status" value="1"/>
</dbReference>
<dbReference type="InterPro" id="IPR001360">
    <property type="entry name" value="Glyco_hydro_1"/>
</dbReference>
<evidence type="ECO:0000256" key="4">
    <source>
        <dbReference type="ARBA" id="ARBA00022801"/>
    </source>
</evidence>
<evidence type="ECO:0000256" key="7">
    <source>
        <dbReference type="ARBA" id="ARBA00023295"/>
    </source>
</evidence>
<dbReference type="AlphaFoldDB" id="A0A5Q6S2V2"/>
<evidence type="ECO:0000256" key="10">
    <source>
        <dbReference type="PIRSR" id="PIRSR617736-2"/>
    </source>
</evidence>
<comment type="catalytic activity">
    <reaction evidence="1 11">
        <text>Hydrolysis of terminal, non-reducing beta-D-glucosyl residues with release of beta-D-glucose.</text>
        <dbReference type="EC" id="3.2.1.21"/>
    </reaction>
</comment>
<organism evidence="12 13">
    <name type="scientific">Mumia zhuanghuii</name>
    <dbReference type="NCBI Taxonomy" id="2585211"/>
    <lineage>
        <taxon>Bacteria</taxon>
        <taxon>Bacillati</taxon>
        <taxon>Actinomycetota</taxon>
        <taxon>Actinomycetes</taxon>
        <taxon>Propionibacteriales</taxon>
        <taxon>Nocardioidaceae</taxon>
        <taxon>Mumia</taxon>
    </lineage>
</organism>
<gene>
    <name evidence="12" type="ORF">FE697_001510</name>
</gene>
<dbReference type="InterPro" id="IPR017736">
    <property type="entry name" value="Glyco_hydro_1_beta-glucosidase"/>
</dbReference>
<feature type="binding site" evidence="10">
    <location>
        <position position="313"/>
    </location>
    <ligand>
        <name>substrate</name>
    </ligand>
</feature>
<feature type="binding site" evidence="10">
    <location>
        <position position="131"/>
    </location>
    <ligand>
        <name>substrate</name>
    </ligand>
</feature>
<feature type="active site" description="Nucleophile" evidence="9">
    <location>
        <position position="370"/>
    </location>
</feature>
<dbReference type="NCBIfam" id="TIGR03356">
    <property type="entry name" value="BGL"/>
    <property type="match status" value="1"/>
</dbReference>
<evidence type="ECO:0000256" key="9">
    <source>
        <dbReference type="PIRSR" id="PIRSR617736-1"/>
    </source>
</evidence>
<dbReference type="GO" id="GO:0008422">
    <property type="term" value="F:beta-glucosidase activity"/>
    <property type="evidence" value="ECO:0007669"/>
    <property type="project" value="UniProtKB-EC"/>
</dbReference>
<dbReference type="FunFam" id="3.20.20.80:FF:000004">
    <property type="entry name" value="Beta-glucosidase 6-phospho-beta-glucosidase"/>
    <property type="match status" value="1"/>
</dbReference>
<reference evidence="12 13" key="1">
    <citation type="submission" date="2019-09" db="EMBL/GenBank/DDBJ databases">
        <title>Mumia zhuanghuii sp. nov. isolated from the intestinal contents of plateau pika (Ochotona curzoniae) in the Qinghai-Tibet plateau of China.</title>
        <authorList>
            <person name="Tian Z."/>
        </authorList>
    </citation>
    <scope>NUCLEOTIDE SEQUENCE [LARGE SCALE GENOMIC DNA]</scope>
    <source>
        <strain evidence="13">350</strain>
    </source>
</reference>
<feature type="binding site" evidence="10">
    <location>
        <position position="30"/>
    </location>
    <ligand>
        <name>substrate</name>
    </ligand>
</feature>
<feature type="binding site" evidence="10">
    <location>
        <position position="175"/>
    </location>
    <ligand>
        <name>substrate</name>
    </ligand>
</feature>
<dbReference type="Gene3D" id="3.20.20.80">
    <property type="entry name" value="Glycosidases"/>
    <property type="match status" value="1"/>
</dbReference>
<keyword evidence="5" id="KW-0136">Cellulose degradation</keyword>
<evidence type="ECO:0000256" key="1">
    <source>
        <dbReference type="ARBA" id="ARBA00000448"/>
    </source>
</evidence>
<dbReference type="Pfam" id="PF00232">
    <property type="entry name" value="Glyco_hydro_1"/>
    <property type="match status" value="1"/>
</dbReference>
<evidence type="ECO:0000256" key="3">
    <source>
        <dbReference type="ARBA" id="ARBA00012744"/>
    </source>
</evidence>
<keyword evidence="4 11" id="KW-0378">Hydrolase</keyword>
<dbReference type="InterPro" id="IPR033132">
    <property type="entry name" value="GH_1_N_CS"/>
</dbReference>
<dbReference type="SUPFAM" id="SSF51445">
    <property type="entry name" value="(Trans)glycosidases"/>
    <property type="match status" value="1"/>
</dbReference>
<dbReference type="PANTHER" id="PTHR10353:SF36">
    <property type="entry name" value="LP05116P"/>
    <property type="match status" value="1"/>
</dbReference>
<dbReference type="EC" id="3.2.1.21" evidence="3 11"/>
<dbReference type="InterPro" id="IPR017853">
    <property type="entry name" value="GH"/>
</dbReference>
<name>A0A5Q6S2V2_9ACTN</name>
<evidence type="ECO:0000256" key="2">
    <source>
        <dbReference type="ARBA" id="ARBA00010838"/>
    </source>
</evidence>
<evidence type="ECO:0000256" key="11">
    <source>
        <dbReference type="RuleBase" id="RU361175"/>
    </source>
</evidence>
<evidence type="ECO:0000313" key="12">
    <source>
        <dbReference type="EMBL" id="KAA1424630.1"/>
    </source>
</evidence>